<dbReference type="InterPro" id="IPR047127">
    <property type="entry name" value="MutT-like"/>
</dbReference>
<evidence type="ECO:0000259" key="13">
    <source>
        <dbReference type="PROSITE" id="PS51462"/>
    </source>
</evidence>
<evidence type="ECO:0000313" key="15">
    <source>
        <dbReference type="Proteomes" id="UP000051131"/>
    </source>
</evidence>
<keyword evidence="6" id="KW-0227">DNA damage</keyword>
<dbReference type="AlphaFoldDB" id="A0A0R2CVA8"/>
<dbReference type="STRING" id="1423729.FC80_GL000322"/>
<name>A0A0R2CVA8_9LACO</name>
<dbReference type="CDD" id="cd03425">
    <property type="entry name" value="NUDIX_MutT_NudA_like"/>
    <property type="match status" value="1"/>
</dbReference>
<feature type="domain" description="Nudix hydrolase" evidence="13">
    <location>
        <begin position="1"/>
        <end position="126"/>
    </location>
</feature>
<dbReference type="GO" id="GO:0046872">
    <property type="term" value="F:metal ion binding"/>
    <property type="evidence" value="ECO:0007669"/>
    <property type="project" value="UniProtKB-KW"/>
</dbReference>
<dbReference type="Gene3D" id="3.90.79.10">
    <property type="entry name" value="Nucleoside Triphosphate Pyrophosphohydrolase"/>
    <property type="match status" value="1"/>
</dbReference>
<dbReference type="PRINTS" id="PR00502">
    <property type="entry name" value="NUDIXFAMILY"/>
</dbReference>
<evidence type="ECO:0000256" key="1">
    <source>
        <dbReference type="ARBA" id="ARBA00001946"/>
    </source>
</evidence>
<dbReference type="InterPro" id="IPR020084">
    <property type="entry name" value="NUDIX_hydrolase_CS"/>
</dbReference>
<keyword evidence="5" id="KW-0479">Metal-binding</keyword>
<keyword evidence="3" id="KW-0515">Mutator protein</keyword>
<dbReference type="PANTHER" id="PTHR47707:SF1">
    <property type="entry name" value="NUDIX HYDROLASE FAMILY PROTEIN"/>
    <property type="match status" value="1"/>
</dbReference>
<dbReference type="PROSITE" id="PS51462">
    <property type="entry name" value="NUDIX"/>
    <property type="match status" value="1"/>
</dbReference>
<evidence type="ECO:0000256" key="4">
    <source>
        <dbReference type="ARBA" id="ARBA00022705"/>
    </source>
</evidence>
<dbReference type="InterPro" id="IPR020476">
    <property type="entry name" value="Nudix_hydrolase"/>
</dbReference>
<dbReference type="RefSeq" id="WP_057828602.1">
    <property type="nucleotide sequence ID" value="NZ_AYZE01000008.1"/>
</dbReference>
<evidence type="ECO:0000256" key="10">
    <source>
        <dbReference type="ARBA" id="ARBA00035861"/>
    </source>
</evidence>
<gene>
    <name evidence="14" type="ORF">FC80_GL000322</name>
</gene>
<evidence type="ECO:0000256" key="3">
    <source>
        <dbReference type="ARBA" id="ARBA00022457"/>
    </source>
</evidence>
<dbReference type="GO" id="GO:0006260">
    <property type="term" value="P:DNA replication"/>
    <property type="evidence" value="ECO:0007669"/>
    <property type="project" value="UniProtKB-KW"/>
</dbReference>
<keyword evidence="4" id="KW-0235">DNA replication</keyword>
<evidence type="ECO:0000313" key="14">
    <source>
        <dbReference type="EMBL" id="KRM92139.1"/>
    </source>
</evidence>
<dbReference type="PROSITE" id="PS00893">
    <property type="entry name" value="NUDIX_BOX"/>
    <property type="match status" value="1"/>
</dbReference>
<keyword evidence="7 12" id="KW-0378">Hydrolase</keyword>
<dbReference type="GO" id="GO:0006281">
    <property type="term" value="P:DNA repair"/>
    <property type="evidence" value="ECO:0007669"/>
    <property type="project" value="UniProtKB-KW"/>
</dbReference>
<organism evidence="14 15">
    <name type="scientific">Liquorilactobacillus cacaonum DSM 21116</name>
    <dbReference type="NCBI Taxonomy" id="1423729"/>
    <lineage>
        <taxon>Bacteria</taxon>
        <taxon>Bacillati</taxon>
        <taxon>Bacillota</taxon>
        <taxon>Bacilli</taxon>
        <taxon>Lactobacillales</taxon>
        <taxon>Lactobacillaceae</taxon>
        <taxon>Liquorilactobacillus</taxon>
    </lineage>
</organism>
<evidence type="ECO:0000256" key="7">
    <source>
        <dbReference type="ARBA" id="ARBA00022801"/>
    </source>
</evidence>
<evidence type="ECO:0000256" key="12">
    <source>
        <dbReference type="RuleBase" id="RU003476"/>
    </source>
</evidence>
<comment type="similarity">
    <text evidence="2 12">Belongs to the Nudix hydrolase family.</text>
</comment>
<dbReference type="InterPro" id="IPR000086">
    <property type="entry name" value="NUDIX_hydrolase_dom"/>
</dbReference>
<reference evidence="14 15" key="1">
    <citation type="journal article" date="2015" name="Genome Announc.">
        <title>Expanding the biotechnology potential of lactobacilli through comparative genomics of 213 strains and associated genera.</title>
        <authorList>
            <person name="Sun Z."/>
            <person name="Harris H.M."/>
            <person name="McCann A."/>
            <person name="Guo C."/>
            <person name="Argimon S."/>
            <person name="Zhang W."/>
            <person name="Yang X."/>
            <person name="Jeffery I.B."/>
            <person name="Cooney J.C."/>
            <person name="Kagawa T.F."/>
            <person name="Liu W."/>
            <person name="Song Y."/>
            <person name="Salvetti E."/>
            <person name="Wrobel A."/>
            <person name="Rasinkangas P."/>
            <person name="Parkhill J."/>
            <person name="Rea M.C."/>
            <person name="O'Sullivan O."/>
            <person name="Ritari J."/>
            <person name="Douillard F.P."/>
            <person name="Paul Ross R."/>
            <person name="Yang R."/>
            <person name="Briner A.E."/>
            <person name="Felis G.E."/>
            <person name="de Vos W.M."/>
            <person name="Barrangou R."/>
            <person name="Klaenhammer T.R."/>
            <person name="Caufield P.W."/>
            <person name="Cui Y."/>
            <person name="Zhang H."/>
            <person name="O'Toole P.W."/>
        </authorList>
    </citation>
    <scope>NUCLEOTIDE SEQUENCE [LARGE SCALE GENOMIC DNA]</scope>
    <source>
        <strain evidence="14 15">DSM 21116</strain>
    </source>
</reference>
<dbReference type="PANTHER" id="PTHR47707">
    <property type="entry name" value="8-OXO-DGTP DIPHOSPHATASE"/>
    <property type="match status" value="1"/>
</dbReference>
<dbReference type="InterPro" id="IPR015797">
    <property type="entry name" value="NUDIX_hydrolase-like_dom_sf"/>
</dbReference>
<sequence length="138" mass="16153">MLKKVACAVILDQDEKIFVGKRLSTILGGHWEFPGGKVKTNESILQALKREIFEELGVEVIIGQSVIEPYTYHYQFADVLLYFYFAKLKTKILRPQIYHEFFWVNQQALQKLDWLPANQRVLAKLSEWDLSKVEYDGK</sequence>
<evidence type="ECO:0000256" key="9">
    <source>
        <dbReference type="ARBA" id="ARBA00023204"/>
    </source>
</evidence>
<dbReference type="Proteomes" id="UP000051131">
    <property type="component" value="Unassembled WGS sequence"/>
</dbReference>
<evidence type="ECO:0000256" key="8">
    <source>
        <dbReference type="ARBA" id="ARBA00022842"/>
    </source>
</evidence>
<evidence type="ECO:0000256" key="6">
    <source>
        <dbReference type="ARBA" id="ARBA00022763"/>
    </source>
</evidence>
<accession>A0A0R2CVA8</accession>
<proteinExistence type="inferred from homology"/>
<dbReference type="GO" id="GO:0035539">
    <property type="term" value="F:8-oxo-7,8-dihydrodeoxyguanosine triphosphate pyrophosphatase activity"/>
    <property type="evidence" value="ECO:0007669"/>
    <property type="project" value="UniProtKB-EC"/>
</dbReference>
<dbReference type="PATRIC" id="fig|1423729.3.peg.324"/>
<dbReference type="GO" id="GO:0008413">
    <property type="term" value="F:8-oxo-7,8-dihydroguanosine triphosphate pyrophosphatase activity"/>
    <property type="evidence" value="ECO:0007669"/>
    <property type="project" value="TreeGrafter"/>
</dbReference>
<dbReference type="GO" id="GO:0044715">
    <property type="term" value="F:8-oxo-dGDP phosphatase activity"/>
    <property type="evidence" value="ECO:0007669"/>
    <property type="project" value="TreeGrafter"/>
</dbReference>
<comment type="caution">
    <text evidence="14">The sequence shown here is derived from an EMBL/GenBank/DDBJ whole genome shotgun (WGS) entry which is preliminary data.</text>
</comment>
<dbReference type="SUPFAM" id="SSF55811">
    <property type="entry name" value="Nudix"/>
    <property type="match status" value="1"/>
</dbReference>
<dbReference type="EC" id="3.6.1.55" evidence="11"/>
<keyword evidence="9" id="KW-0234">DNA repair</keyword>
<protein>
    <recommendedName>
        <fullName evidence="11">8-oxo-dGTP diphosphatase</fullName>
        <ecNumber evidence="11">3.6.1.55</ecNumber>
    </recommendedName>
</protein>
<keyword evidence="15" id="KW-1185">Reference proteome</keyword>
<keyword evidence="8" id="KW-0460">Magnesium</keyword>
<dbReference type="Pfam" id="PF00293">
    <property type="entry name" value="NUDIX"/>
    <property type="match status" value="1"/>
</dbReference>
<dbReference type="EMBL" id="AYZE01000008">
    <property type="protein sequence ID" value="KRM92139.1"/>
    <property type="molecule type" value="Genomic_DNA"/>
</dbReference>
<dbReference type="GO" id="GO:0044716">
    <property type="term" value="F:8-oxo-GDP phosphatase activity"/>
    <property type="evidence" value="ECO:0007669"/>
    <property type="project" value="TreeGrafter"/>
</dbReference>
<evidence type="ECO:0000256" key="5">
    <source>
        <dbReference type="ARBA" id="ARBA00022723"/>
    </source>
</evidence>
<comment type="cofactor">
    <cofactor evidence="1">
        <name>Mg(2+)</name>
        <dbReference type="ChEBI" id="CHEBI:18420"/>
    </cofactor>
</comment>
<evidence type="ECO:0000256" key="2">
    <source>
        <dbReference type="ARBA" id="ARBA00005582"/>
    </source>
</evidence>
<comment type="catalytic activity">
    <reaction evidence="10">
        <text>8-oxo-dGTP + H2O = 8-oxo-dGMP + diphosphate + H(+)</text>
        <dbReference type="Rhea" id="RHEA:31575"/>
        <dbReference type="ChEBI" id="CHEBI:15377"/>
        <dbReference type="ChEBI" id="CHEBI:15378"/>
        <dbReference type="ChEBI" id="CHEBI:33019"/>
        <dbReference type="ChEBI" id="CHEBI:63224"/>
        <dbReference type="ChEBI" id="CHEBI:77896"/>
        <dbReference type="EC" id="3.6.1.55"/>
    </reaction>
</comment>
<evidence type="ECO:0000256" key="11">
    <source>
        <dbReference type="ARBA" id="ARBA00038905"/>
    </source>
</evidence>